<keyword evidence="1" id="KW-0732">Signal</keyword>
<protein>
    <submittedName>
        <fullName evidence="2">Uncharacterized protein</fullName>
    </submittedName>
</protein>
<dbReference type="Proteomes" id="UP000037069">
    <property type="component" value="Unassembled WGS sequence"/>
</dbReference>
<evidence type="ECO:0000313" key="2">
    <source>
        <dbReference type="EMBL" id="KNC29168.1"/>
    </source>
</evidence>
<reference evidence="2" key="1">
    <citation type="journal article" date="2015" name="Nat. Commun.">
        <title>Lucilia cuprina genome unlocks parasitic fly biology to underpin future interventions.</title>
        <authorList>
            <person name="Anstead C.A."/>
            <person name="Korhonen P.K."/>
            <person name="Young N.D."/>
            <person name="Hall R.S."/>
            <person name="Jex A.R."/>
            <person name="Murali S.C."/>
            <person name="Hughes D.S."/>
            <person name="Lee S.F."/>
            <person name="Perry T."/>
            <person name="Stroehlein A.J."/>
            <person name="Ansell B.R."/>
            <person name="Breugelmans B."/>
            <person name="Hofmann A."/>
            <person name="Qu J."/>
            <person name="Dugan S."/>
            <person name="Lee S.L."/>
            <person name="Chao H."/>
            <person name="Dinh H."/>
            <person name="Han Y."/>
            <person name="Doddapaneni H.V."/>
            <person name="Worley K.C."/>
            <person name="Muzny D.M."/>
            <person name="Ioannidis P."/>
            <person name="Waterhouse R.M."/>
            <person name="Zdobnov E.M."/>
            <person name="James P.J."/>
            <person name="Bagnall N.H."/>
            <person name="Kotze A.C."/>
            <person name="Gibbs R.A."/>
            <person name="Richards S."/>
            <person name="Batterham P."/>
            <person name="Gasser R.B."/>
        </authorList>
    </citation>
    <scope>NUCLEOTIDE SEQUENCE [LARGE SCALE GENOMIC DNA]</scope>
    <source>
        <strain evidence="2">LS</strain>
        <tissue evidence="2">Full body</tissue>
    </source>
</reference>
<dbReference type="AlphaFoldDB" id="A0A0L0C9Q8"/>
<evidence type="ECO:0000256" key="1">
    <source>
        <dbReference type="SAM" id="SignalP"/>
    </source>
</evidence>
<proteinExistence type="predicted"/>
<feature type="signal peptide" evidence="1">
    <location>
        <begin position="1"/>
        <end position="19"/>
    </location>
</feature>
<name>A0A0L0C9Q8_LUCCU</name>
<evidence type="ECO:0000313" key="3">
    <source>
        <dbReference type="Proteomes" id="UP000037069"/>
    </source>
</evidence>
<dbReference type="EMBL" id="JRES01000685">
    <property type="protein sequence ID" value="KNC29168.1"/>
    <property type="molecule type" value="Genomic_DNA"/>
</dbReference>
<feature type="chain" id="PRO_5005535750" evidence="1">
    <location>
        <begin position="20"/>
        <end position="42"/>
    </location>
</feature>
<keyword evidence="3" id="KW-1185">Reference proteome</keyword>
<comment type="caution">
    <text evidence="2">The sequence shown here is derived from an EMBL/GenBank/DDBJ whole genome shotgun (WGS) entry which is preliminary data.</text>
</comment>
<sequence length="42" mass="4317">MKLINLFLVVACIIASAMAAPENNNAQGILNTGLFNQGGVGK</sequence>
<gene>
    <name evidence="2" type="ORF">FF38_13617</name>
</gene>
<accession>A0A0L0C9Q8</accession>
<organism evidence="2 3">
    <name type="scientific">Lucilia cuprina</name>
    <name type="common">Green bottle fly</name>
    <name type="synonym">Australian sheep blowfly</name>
    <dbReference type="NCBI Taxonomy" id="7375"/>
    <lineage>
        <taxon>Eukaryota</taxon>
        <taxon>Metazoa</taxon>
        <taxon>Ecdysozoa</taxon>
        <taxon>Arthropoda</taxon>
        <taxon>Hexapoda</taxon>
        <taxon>Insecta</taxon>
        <taxon>Pterygota</taxon>
        <taxon>Neoptera</taxon>
        <taxon>Endopterygota</taxon>
        <taxon>Diptera</taxon>
        <taxon>Brachycera</taxon>
        <taxon>Muscomorpha</taxon>
        <taxon>Oestroidea</taxon>
        <taxon>Calliphoridae</taxon>
        <taxon>Luciliinae</taxon>
        <taxon>Lucilia</taxon>
    </lineage>
</organism>